<dbReference type="FunFam" id="3.30.160.60:FF:000032">
    <property type="entry name" value="Krueppel-like factor 4"/>
    <property type="match status" value="1"/>
</dbReference>
<dbReference type="GeneID" id="90072994"/>
<evidence type="ECO:0000313" key="13">
    <source>
        <dbReference type="Proteomes" id="UP001360560"/>
    </source>
</evidence>
<feature type="domain" description="C2H2-type" evidence="11">
    <location>
        <begin position="380"/>
        <end position="409"/>
    </location>
</feature>
<feature type="domain" description="C2H2-type" evidence="11">
    <location>
        <begin position="167"/>
        <end position="192"/>
    </location>
</feature>
<feature type="region of interest" description="Disordered" evidence="10">
    <location>
        <begin position="325"/>
        <end position="346"/>
    </location>
</feature>
<accession>A0AAV5QKY4</accession>
<organism evidence="12 13">
    <name type="scientific">Saccharomycopsis crataegensis</name>
    <dbReference type="NCBI Taxonomy" id="43959"/>
    <lineage>
        <taxon>Eukaryota</taxon>
        <taxon>Fungi</taxon>
        <taxon>Dikarya</taxon>
        <taxon>Ascomycota</taxon>
        <taxon>Saccharomycotina</taxon>
        <taxon>Saccharomycetes</taxon>
        <taxon>Saccharomycopsidaceae</taxon>
        <taxon>Saccharomycopsis</taxon>
    </lineage>
</organism>
<evidence type="ECO:0000256" key="7">
    <source>
        <dbReference type="ARBA" id="ARBA00023163"/>
    </source>
</evidence>
<dbReference type="GO" id="GO:0000981">
    <property type="term" value="F:DNA-binding transcription factor activity, RNA polymerase II-specific"/>
    <property type="evidence" value="ECO:0007669"/>
    <property type="project" value="TreeGrafter"/>
</dbReference>
<keyword evidence="6" id="KW-0805">Transcription regulation</keyword>
<evidence type="ECO:0000256" key="5">
    <source>
        <dbReference type="ARBA" id="ARBA00022833"/>
    </source>
</evidence>
<feature type="compositionally biased region" description="Polar residues" evidence="10">
    <location>
        <begin position="29"/>
        <end position="59"/>
    </location>
</feature>
<sequence length="442" mass="50212">MAQNDTTDNKERLPRKRRLSEGEKGPQKKQLSIDSQESIVDSPATEGSNFSSLSGTPNTSRASSRSSSLVRGVRGGQYYPCDFEGCDKVYKKPSLLKQHQLTHTNERPFHCTHLGCEMAFFRKDHLNRHILSHREINDKPLHCAVCGKGVSTVQQLKRHEVTHVKNIKCTYEGCSESFYKKSSLKAHIARDHEKSLMCKDCGKVFERPYRLADHRAKHHGAGLSQQCTHGNCLKMFKTWSALQLHIKTDHPKIKCKICGKPCVGESGLRMHMYIHDEAKAIKTWNCRICELVFRKKRELSIHYGECHYGHSFELSANSSIVNIQDIDNSDDDDDDEDDDVSDVESVSSVASRKSISDLVTSSRSVFDIFASQGEKKIKTLPCEYGFCDRMFKTHHDLRRHMKWHEGFRKKNREILGLTGTRDVDNKGGADNGNVENANNDES</sequence>
<evidence type="ECO:0000256" key="9">
    <source>
        <dbReference type="PROSITE-ProRule" id="PRU00042"/>
    </source>
</evidence>
<dbReference type="GO" id="GO:0008270">
    <property type="term" value="F:zinc ion binding"/>
    <property type="evidence" value="ECO:0007669"/>
    <property type="project" value="UniProtKB-KW"/>
</dbReference>
<dbReference type="InterPro" id="IPR013087">
    <property type="entry name" value="Znf_C2H2_type"/>
</dbReference>
<dbReference type="PROSITE" id="PS50157">
    <property type="entry name" value="ZINC_FINGER_C2H2_2"/>
    <property type="match status" value="7"/>
</dbReference>
<feature type="region of interest" description="Disordered" evidence="10">
    <location>
        <begin position="1"/>
        <end position="69"/>
    </location>
</feature>
<dbReference type="AlphaFoldDB" id="A0AAV5QKY4"/>
<keyword evidence="7" id="KW-0804">Transcription</keyword>
<dbReference type="SUPFAM" id="SSF57667">
    <property type="entry name" value="beta-beta-alpha zinc fingers"/>
    <property type="match status" value="5"/>
</dbReference>
<keyword evidence="8" id="KW-0539">Nucleus</keyword>
<dbReference type="Proteomes" id="UP001360560">
    <property type="component" value="Unassembled WGS sequence"/>
</dbReference>
<dbReference type="InterPro" id="IPR036236">
    <property type="entry name" value="Znf_C2H2_sf"/>
</dbReference>
<reference evidence="12 13" key="1">
    <citation type="journal article" date="2023" name="Elife">
        <title>Identification of key yeast species and microbe-microbe interactions impacting larval growth of Drosophila in the wild.</title>
        <authorList>
            <person name="Mure A."/>
            <person name="Sugiura Y."/>
            <person name="Maeda R."/>
            <person name="Honda K."/>
            <person name="Sakurai N."/>
            <person name="Takahashi Y."/>
            <person name="Watada M."/>
            <person name="Katoh T."/>
            <person name="Gotoh A."/>
            <person name="Gotoh Y."/>
            <person name="Taniguchi I."/>
            <person name="Nakamura K."/>
            <person name="Hayashi T."/>
            <person name="Katayama T."/>
            <person name="Uemura T."/>
            <person name="Hattori Y."/>
        </authorList>
    </citation>
    <scope>NUCLEOTIDE SEQUENCE [LARGE SCALE GENOMIC DNA]</scope>
    <source>
        <strain evidence="12 13">SC-9</strain>
    </source>
</reference>
<keyword evidence="4 9" id="KW-0863">Zinc-finger</keyword>
<feature type="compositionally biased region" description="Acidic residues" evidence="10">
    <location>
        <begin position="327"/>
        <end position="342"/>
    </location>
</feature>
<comment type="subcellular location">
    <subcellularLocation>
        <location evidence="1">Nucleus</location>
    </subcellularLocation>
</comment>
<dbReference type="PANTHER" id="PTHR24394">
    <property type="entry name" value="ZINC FINGER PROTEIN"/>
    <property type="match status" value="1"/>
</dbReference>
<feature type="domain" description="C2H2-type" evidence="11">
    <location>
        <begin position="141"/>
        <end position="168"/>
    </location>
</feature>
<comment type="caution">
    <text evidence="12">The sequence shown here is derived from an EMBL/GenBank/DDBJ whole genome shotgun (WGS) entry which is preliminary data.</text>
</comment>
<keyword evidence="3" id="KW-0677">Repeat</keyword>
<evidence type="ECO:0000259" key="11">
    <source>
        <dbReference type="PROSITE" id="PS50157"/>
    </source>
</evidence>
<feature type="domain" description="C2H2-type" evidence="11">
    <location>
        <begin position="253"/>
        <end position="280"/>
    </location>
</feature>
<feature type="region of interest" description="Disordered" evidence="10">
    <location>
        <begin position="418"/>
        <end position="442"/>
    </location>
</feature>
<proteinExistence type="predicted"/>
<dbReference type="SMART" id="SM00355">
    <property type="entry name" value="ZnF_C2H2"/>
    <property type="match status" value="9"/>
</dbReference>
<protein>
    <submittedName>
        <fullName evidence="12">Pzf1 protein</fullName>
    </submittedName>
</protein>
<feature type="domain" description="C2H2-type" evidence="11">
    <location>
        <begin position="109"/>
        <end position="138"/>
    </location>
</feature>
<evidence type="ECO:0000256" key="10">
    <source>
        <dbReference type="SAM" id="MobiDB-lite"/>
    </source>
</evidence>
<evidence type="ECO:0000256" key="4">
    <source>
        <dbReference type="ARBA" id="ARBA00022771"/>
    </source>
</evidence>
<dbReference type="EMBL" id="BTFZ01000004">
    <property type="protein sequence ID" value="GMM35015.1"/>
    <property type="molecule type" value="Genomic_DNA"/>
</dbReference>
<name>A0AAV5QKY4_9ASCO</name>
<evidence type="ECO:0000256" key="2">
    <source>
        <dbReference type="ARBA" id="ARBA00022723"/>
    </source>
</evidence>
<keyword evidence="5" id="KW-0862">Zinc</keyword>
<dbReference type="PANTHER" id="PTHR24394:SF29">
    <property type="entry name" value="MYONEURIN"/>
    <property type="match status" value="1"/>
</dbReference>
<evidence type="ECO:0000256" key="1">
    <source>
        <dbReference type="ARBA" id="ARBA00004123"/>
    </source>
</evidence>
<feature type="domain" description="C2H2-type" evidence="11">
    <location>
        <begin position="79"/>
        <end position="108"/>
    </location>
</feature>
<dbReference type="PROSITE" id="PS00028">
    <property type="entry name" value="ZINC_FINGER_C2H2_1"/>
    <property type="match status" value="8"/>
</dbReference>
<dbReference type="RefSeq" id="XP_064852015.1">
    <property type="nucleotide sequence ID" value="XM_064995943.1"/>
</dbReference>
<keyword evidence="13" id="KW-1185">Reference proteome</keyword>
<gene>
    <name evidence="12" type="ORF">DASC09_023400</name>
</gene>
<evidence type="ECO:0000313" key="12">
    <source>
        <dbReference type="EMBL" id="GMM35015.1"/>
    </source>
</evidence>
<keyword evidence="2" id="KW-0479">Metal-binding</keyword>
<feature type="domain" description="C2H2-type" evidence="11">
    <location>
        <begin position="196"/>
        <end position="223"/>
    </location>
</feature>
<dbReference type="GO" id="GO:0005634">
    <property type="term" value="C:nucleus"/>
    <property type="evidence" value="ECO:0007669"/>
    <property type="project" value="UniProtKB-SubCell"/>
</dbReference>
<evidence type="ECO:0000256" key="6">
    <source>
        <dbReference type="ARBA" id="ARBA00023015"/>
    </source>
</evidence>
<dbReference type="Pfam" id="PF00096">
    <property type="entry name" value="zf-C2H2"/>
    <property type="match status" value="6"/>
</dbReference>
<evidence type="ECO:0000256" key="8">
    <source>
        <dbReference type="ARBA" id="ARBA00023242"/>
    </source>
</evidence>
<dbReference type="Gene3D" id="3.30.160.60">
    <property type="entry name" value="Classic Zinc Finger"/>
    <property type="match status" value="5"/>
</dbReference>
<feature type="compositionally biased region" description="Low complexity" evidence="10">
    <location>
        <begin position="60"/>
        <end position="69"/>
    </location>
</feature>
<feature type="compositionally biased region" description="Polar residues" evidence="10">
    <location>
        <begin position="433"/>
        <end position="442"/>
    </location>
</feature>
<evidence type="ECO:0000256" key="3">
    <source>
        <dbReference type="ARBA" id="ARBA00022737"/>
    </source>
</evidence>